<comment type="caution">
    <text evidence="1">The sequence shown here is derived from an EMBL/GenBank/DDBJ whole genome shotgun (WGS) entry which is preliminary data.</text>
</comment>
<accession>A0A834X7M1</accession>
<evidence type="ECO:0000313" key="1">
    <source>
        <dbReference type="EMBL" id="KAF7839589.1"/>
    </source>
</evidence>
<gene>
    <name evidence="1" type="ORF">G2W53_008071</name>
</gene>
<dbReference type="EMBL" id="JAAIUW010000003">
    <property type="protein sequence ID" value="KAF7839589.1"/>
    <property type="molecule type" value="Genomic_DNA"/>
</dbReference>
<dbReference type="AlphaFoldDB" id="A0A834X7M1"/>
<proteinExistence type="predicted"/>
<evidence type="ECO:0000313" key="2">
    <source>
        <dbReference type="Proteomes" id="UP000634136"/>
    </source>
</evidence>
<keyword evidence="2" id="KW-1185">Reference proteome</keyword>
<reference evidence="1" key="1">
    <citation type="submission" date="2020-09" db="EMBL/GenBank/DDBJ databases">
        <title>Genome-Enabled Discovery of Anthraquinone Biosynthesis in Senna tora.</title>
        <authorList>
            <person name="Kang S.-H."/>
            <person name="Pandey R.P."/>
            <person name="Lee C.-M."/>
            <person name="Sim J.-S."/>
            <person name="Jeong J.-T."/>
            <person name="Choi B.-S."/>
            <person name="Jung M."/>
            <person name="Ginzburg D."/>
            <person name="Zhao K."/>
            <person name="Won S.Y."/>
            <person name="Oh T.-J."/>
            <person name="Yu Y."/>
            <person name="Kim N.-H."/>
            <person name="Lee O.R."/>
            <person name="Lee T.-H."/>
            <person name="Bashyal P."/>
            <person name="Kim T.-S."/>
            <person name="Lee W.-H."/>
            <person name="Kawkins C."/>
            <person name="Kim C.-K."/>
            <person name="Kim J.S."/>
            <person name="Ahn B.O."/>
            <person name="Rhee S.Y."/>
            <person name="Sohng J.K."/>
        </authorList>
    </citation>
    <scope>NUCLEOTIDE SEQUENCE</scope>
    <source>
        <tissue evidence="1">Leaf</tissue>
    </source>
</reference>
<dbReference type="Proteomes" id="UP000634136">
    <property type="component" value="Unassembled WGS sequence"/>
</dbReference>
<protein>
    <submittedName>
        <fullName evidence="1">Uncharacterized protein</fullName>
    </submittedName>
</protein>
<name>A0A834X7M1_9FABA</name>
<organism evidence="1 2">
    <name type="scientific">Senna tora</name>
    <dbReference type="NCBI Taxonomy" id="362788"/>
    <lineage>
        <taxon>Eukaryota</taxon>
        <taxon>Viridiplantae</taxon>
        <taxon>Streptophyta</taxon>
        <taxon>Embryophyta</taxon>
        <taxon>Tracheophyta</taxon>
        <taxon>Spermatophyta</taxon>
        <taxon>Magnoliopsida</taxon>
        <taxon>eudicotyledons</taxon>
        <taxon>Gunneridae</taxon>
        <taxon>Pentapetalae</taxon>
        <taxon>rosids</taxon>
        <taxon>fabids</taxon>
        <taxon>Fabales</taxon>
        <taxon>Fabaceae</taxon>
        <taxon>Caesalpinioideae</taxon>
        <taxon>Cassia clade</taxon>
        <taxon>Senna</taxon>
    </lineage>
</organism>
<sequence length="63" mass="7183">MRVYHVPLEVYDRVSHNGAWLAISITDRLHIVARVFLAVFAQEPTIFATFGWVSHTLGLEAFI</sequence>